<dbReference type="EMBL" id="JARBHB010000002">
    <property type="protein sequence ID" value="KAJ8891661.1"/>
    <property type="molecule type" value="Genomic_DNA"/>
</dbReference>
<reference evidence="1 2" key="1">
    <citation type="submission" date="2023-02" db="EMBL/GenBank/DDBJ databases">
        <title>LHISI_Scaffold_Assembly.</title>
        <authorList>
            <person name="Stuart O.P."/>
            <person name="Cleave R."/>
            <person name="Magrath M.J.L."/>
            <person name="Mikheyev A.S."/>
        </authorList>
    </citation>
    <scope>NUCLEOTIDE SEQUENCE [LARGE SCALE GENOMIC DNA]</scope>
    <source>
        <strain evidence="1">Daus_M_001</strain>
        <tissue evidence="1">Leg muscle</tissue>
    </source>
</reference>
<name>A0ABQ9I4U8_9NEOP</name>
<protein>
    <submittedName>
        <fullName evidence="1">Uncharacterized protein</fullName>
    </submittedName>
</protein>
<sequence>MDSSWLSCSMASLINRTNADTTMDLVARTVAYTEDVRRSPGMLENVPWSMMCHYKYTVCRDRGAYQNCEEKEDLCLENYCPPGFQCDTFQAEDCEGCASQPVCKPFKDN</sequence>
<keyword evidence="2" id="KW-1185">Reference proteome</keyword>
<dbReference type="Proteomes" id="UP001159363">
    <property type="component" value="Chromosome 2"/>
</dbReference>
<organism evidence="1 2">
    <name type="scientific">Dryococelus australis</name>
    <dbReference type="NCBI Taxonomy" id="614101"/>
    <lineage>
        <taxon>Eukaryota</taxon>
        <taxon>Metazoa</taxon>
        <taxon>Ecdysozoa</taxon>
        <taxon>Arthropoda</taxon>
        <taxon>Hexapoda</taxon>
        <taxon>Insecta</taxon>
        <taxon>Pterygota</taxon>
        <taxon>Neoptera</taxon>
        <taxon>Polyneoptera</taxon>
        <taxon>Phasmatodea</taxon>
        <taxon>Verophasmatodea</taxon>
        <taxon>Anareolatae</taxon>
        <taxon>Phasmatidae</taxon>
        <taxon>Eurycanthinae</taxon>
        <taxon>Dryococelus</taxon>
    </lineage>
</organism>
<comment type="caution">
    <text evidence="1">The sequence shown here is derived from an EMBL/GenBank/DDBJ whole genome shotgun (WGS) entry which is preliminary data.</text>
</comment>
<proteinExistence type="predicted"/>
<accession>A0ABQ9I4U8</accession>
<evidence type="ECO:0000313" key="1">
    <source>
        <dbReference type="EMBL" id="KAJ8891661.1"/>
    </source>
</evidence>
<gene>
    <name evidence="1" type="ORF">PR048_004189</name>
</gene>
<evidence type="ECO:0000313" key="2">
    <source>
        <dbReference type="Proteomes" id="UP001159363"/>
    </source>
</evidence>